<gene>
    <name evidence="2" type="ORF">D7223_30375</name>
</gene>
<accession>A0A3A9YSZ6</accession>
<feature type="domain" description="Methyltransferase" evidence="1">
    <location>
        <begin position="53"/>
        <end position="146"/>
    </location>
</feature>
<keyword evidence="3" id="KW-1185">Reference proteome</keyword>
<dbReference type="RefSeq" id="WP_120732786.1">
    <property type="nucleotide sequence ID" value="NZ_RBAK01000020.1"/>
</dbReference>
<dbReference type="AlphaFoldDB" id="A0A3A9YSZ6"/>
<proteinExistence type="predicted"/>
<dbReference type="InterPro" id="IPR041698">
    <property type="entry name" value="Methyltransf_25"/>
</dbReference>
<dbReference type="Gene3D" id="3.40.50.150">
    <property type="entry name" value="Vaccinia Virus protein VP39"/>
    <property type="match status" value="1"/>
</dbReference>
<dbReference type="InterPro" id="IPR029063">
    <property type="entry name" value="SAM-dependent_MTases_sf"/>
</dbReference>
<dbReference type="GO" id="GO:0008168">
    <property type="term" value="F:methyltransferase activity"/>
    <property type="evidence" value="ECO:0007669"/>
    <property type="project" value="UniProtKB-KW"/>
</dbReference>
<keyword evidence="2" id="KW-0808">Transferase</keyword>
<name>A0A3A9YSZ6_9ACTN</name>
<comment type="caution">
    <text evidence="2">The sequence shown here is derived from an EMBL/GenBank/DDBJ whole genome shotgun (WGS) entry which is preliminary data.</text>
</comment>
<dbReference type="OrthoDB" id="3290305at2"/>
<evidence type="ECO:0000313" key="2">
    <source>
        <dbReference type="EMBL" id="RKN38634.1"/>
    </source>
</evidence>
<dbReference type="Proteomes" id="UP000281726">
    <property type="component" value="Unassembled WGS sequence"/>
</dbReference>
<organism evidence="2 3">
    <name type="scientific">Micromonospora endolithica</name>
    <dbReference type="NCBI Taxonomy" id="230091"/>
    <lineage>
        <taxon>Bacteria</taxon>
        <taxon>Bacillati</taxon>
        <taxon>Actinomycetota</taxon>
        <taxon>Actinomycetes</taxon>
        <taxon>Micromonosporales</taxon>
        <taxon>Micromonosporaceae</taxon>
        <taxon>Micromonospora</taxon>
    </lineage>
</organism>
<evidence type="ECO:0000313" key="3">
    <source>
        <dbReference type="Proteomes" id="UP000281726"/>
    </source>
</evidence>
<dbReference type="SUPFAM" id="SSF53335">
    <property type="entry name" value="S-adenosyl-L-methionine-dependent methyltransferases"/>
    <property type="match status" value="1"/>
</dbReference>
<keyword evidence="2" id="KW-0489">Methyltransferase</keyword>
<dbReference type="EMBL" id="RBAK01000020">
    <property type="protein sequence ID" value="RKN38634.1"/>
    <property type="molecule type" value="Genomic_DNA"/>
</dbReference>
<dbReference type="CDD" id="cd02440">
    <property type="entry name" value="AdoMet_MTases"/>
    <property type="match status" value="1"/>
</dbReference>
<reference evidence="2 3" key="1">
    <citation type="journal article" date="2004" name="Syst. Appl. Microbiol.">
        <title>Cryptoendolithic actinomycetes from antarctic sandstone rock samples: Micromonospora endolithica sp. nov. and two isolates related to Micromonospora coerulea Jensen 1932.</title>
        <authorList>
            <person name="Hirsch P."/>
            <person name="Mevs U."/>
            <person name="Kroppenstedt R.M."/>
            <person name="Schumann P."/>
            <person name="Stackebrandt E."/>
        </authorList>
    </citation>
    <scope>NUCLEOTIDE SEQUENCE [LARGE SCALE GENOMIC DNA]</scope>
    <source>
        <strain evidence="2 3">JCM 12677</strain>
    </source>
</reference>
<dbReference type="Pfam" id="PF13649">
    <property type="entry name" value="Methyltransf_25"/>
    <property type="match status" value="1"/>
</dbReference>
<dbReference type="GO" id="GO:0032259">
    <property type="term" value="P:methylation"/>
    <property type="evidence" value="ECO:0007669"/>
    <property type="project" value="UniProtKB-KW"/>
</dbReference>
<sequence>MTRPSTLNPEDVARWRRDWDTMMRHYHPDRDDLLAAGLAAAEQIRGRQPERMLDVGGGPGTTAEAVLRRWPDAHVTVLDVDPALLALADVALPQVRAVRADISSAGWRASAGGPYDLVLALMTVHYLPEERVRDWYAEARRLLSPNALLLVSDAMPDAPTAARAHRSGSDPWTAWWTMLARDPAMASLLHERTAALSDLGCAEFVAPPDWHRETALAAGFTDATVVRRRAGHALMAFLAPPDDQ</sequence>
<evidence type="ECO:0000259" key="1">
    <source>
        <dbReference type="Pfam" id="PF13649"/>
    </source>
</evidence>
<protein>
    <submittedName>
        <fullName evidence="2">Class I SAM-dependent methyltransferase</fullName>
    </submittedName>
</protein>